<evidence type="ECO:0000256" key="3">
    <source>
        <dbReference type="ARBA" id="ARBA00022691"/>
    </source>
</evidence>
<accession>A0ABW6R232</accession>
<dbReference type="InterPro" id="IPR041698">
    <property type="entry name" value="Methyltransf_25"/>
</dbReference>
<feature type="domain" description="Methyltransferase" evidence="4">
    <location>
        <begin position="52"/>
        <end position="137"/>
    </location>
</feature>
<comment type="caution">
    <text evidence="5">The sequence shown here is derived from an EMBL/GenBank/DDBJ whole genome shotgun (WGS) entry which is preliminary data.</text>
</comment>
<dbReference type="InterPro" id="IPR029063">
    <property type="entry name" value="SAM-dependent_MTases_sf"/>
</dbReference>
<dbReference type="GO" id="GO:0008168">
    <property type="term" value="F:methyltransferase activity"/>
    <property type="evidence" value="ECO:0007669"/>
    <property type="project" value="UniProtKB-KW"/>
</dbReference>
<organism evidence="5 6">
    <name type="scientific">Nocardia suismassiliense</name>
    <dbReference type="NCBI Taxonomy" id="2077092"/>
    <lineage>
        <taxon>Bacteria</taxon>
        <taxon>Bacillati</taxon>
        <taxon>Actinomycetota</taxon>
        <taxon>Actinomycetes</taxon>
        <taxon>Mycobacteriales</taxon>
        <taxon>Nocardiaceae</taxon>
        <taxon>Nocardia</taxon>
    </lineage>
</organism>
<evidence type="ECO:0000259" key="4">
    <source>
        <dbReference type="Pfam" id="PF13649"/>
    </source>
</evidence>
<dbReference type="PANTHER" id="PTHR43464">
    <property type="entry name" value="METHYLTRANSFERASE"/>
    <property type="match status" value="1"/>
</dbReference>
<keyword evidence="1 5" id="KW-0489">Methyltransferase</keyword>
<evidence type="ECO:0000313" key="6">
    <source>
        <dbReference type="Proteomes" id="UP001601948"/>
    </source>
</evidence>
<dbReference type="CDD" id="cd02440">
    <property type="entry name" value="AdoMet_MTases"/>
    <property type="match status" value="1"/>
</dbReference>
<dbReference type="Pfam" id="PF13649">
    <property type="entry name" value="Methyltransf_25"/>
    <property type="match status" value="1"/>
</dbReference>
<protein>
    <submittedName>
        <fullName evidence="5">Class I SAM-dependent methyltransferase</fullName>
        <ecNumber evidence="5">2.1.1.-</ecNumber>
    </submittedName>
</protein>
<proteinExistence type="predicted"/>
<reference evidence="5 6" key="1">
    <citation type="submission" date="2024-10" db="EMBL/GenBank/DDBJ databases">
        <title>The Natural Products Discovery Center: Release of the First 8490 Sequenced Strains for Exploring Actinobacteria Biosynthetic Diversity.</title>
        <authorList>
            <person name="Kalkreuter E."/>
            <person name="Kautsar S.A."/>
            <person name="Yang D."/>
            <person name="Bader C.D."/>
            <person name="Teijaro C.N."/>
            <person name="Fluegel L."/>
            <person name="Davis C.M."/>
            <person name="Simpson J.R."/>
            <person name="Lauterbach L."/>
            <person name="Steele A.D."/>
            <person name="Gui C."/>
            <person name="Meng S."/>
            <person name="Li G."/>
            <person name="Viehrig K."/>
            <person name="Ye F."/>
            <person name="Su P."/>
            <person name="Kiefer A.F."/>
            <person name="Nichols A."/>
            <person name="Cepeda A.J."/>
            <person name="Yan W."/>
            <person name="Fan B."/>
            <person name="Jiang Y."/>
            <person name="Adhikari A."/>
            <person name="Zheng C.-J."/>
            <person name="Schuster L."/>
            <person name="Cowan T.M."/>
            <person name="Smanski M.J."/>
            <person name="Chevrette M.G."/>
            <person name="De Carvalho L.P.S."/>
            <person name="Shen B."/>
        </authorList>
    </citation>
    <scope>NUCLEOTIDE SEQUENCE [LARGE SCALE GENOMIC DNA]</scope>
    <source>
        <strain evidence="5 6">NPDC003040</strain>
    </source>
</reference>
<gene>
    <name evidence="5" type="ORF">ACFYV7_30505</name>
</gene>
<name>A0ABW6R232_9NOCA</name>
<dbReference type="PANTHER" id="PTHR43464:SF19">
    <property type="entry name" value="UBIQUINONE BIOSYNTHESIS O-METHYLTRANSFERASE, MITOCHONDRIAL"/>
    <property type="match status" value="1"/>
</dbReference>
<dbReference type="Proteomes" id="UP001601948">
    <property type="component" value="Unassembled WGS sequence"/>
</dbReference>
<evidence type="ECO:0000256" key="1">
    <source>
        <dbReference type="ARBA" id="ARBA00022603"/>
    </source>
</evidence>
<sequence>MDPTQRNEDQQARWNGQSGNAWVEAQHIVDQVLRPFEEILVDTARKLSAQHVLDVGCGTGGTSIAVAAALESSQVVGVDISEPMITAARARAPHPAVTFLQADAQTHPFEPSFDLIMSRFGVMFFQDPVRAFTNLRRGATGAGELRCIVWRSPEENPFMTTAERAAAPLLPDLPARIPDAPGQFGLAGKDRTAGILRDSGWTGVAIDPIDVECAMPEDVLTWYFSTLGPVGILLPGVDETTRARVVETVRPAFAPFVHGDQVRYTAACWLLSAHA</sequence>
<dbReference type="Gene3D" id="3.40.50.150">
    <property type="entry name" value="Vaccinia Virus protein VP39"/>
    <property type="match status" value="1"/>
</dbReference>
<keyword evidence="6" id="KW-1185">Reference proteome</keyword>
<dbReference type="GO" id="GO:0032259">
    <property type="term" value="P:methylation"/>
    <property type="evidence" value="ECO:0007669"/>
    <property type="project" value="UniProtKB-KW"/>
</dbReference>
<keyword evidence="2 5" id="KW-0808">Transferase</keyword>
<keyword evidence="3" id="KW-0949">S-adenosyl-L-methionine</keyword>
<dbReference type="RefSeq" id="WP_387723004.1">
    <property type="nucleotide sequence ID" value="NZ_JBIAPI010000009.1"/>
</dbReference>
<evidence type="ECO:0000256" key="2">
    <source>
        <dbReference type="ARBA" id="ARBA00022679"/>
    </source>
</evidence>
<evidence type="ECO:0000313" key="5">
    <source>
        <dbReference type="EMBL" id="MFF3227164.1"/>
    </source>
</evidence>
<dbReference type="SUPFAM" id="SSF53335">
    <property type="entry name" value="S-adenosyl-L-methionine-dependent methyltransferases"/>
    <property type="match status" value="1"/>
</dbReference>
<dbReference type="EMBL" id="JBIAPI010000009">
    <property type="protein sequence ID" value="MFF3227164.1"/>
    <property type="molecule type" value="Genomic_DNA"/>
</dbReference>
<dbReference type="EC" id="2.1.1.-" evidence="5"/>